<gene>
    <name evidence="2" type="ORF">SLS58_000130</name>
</gene>
<reference evidence="2 3" key="1">
    <citation type="journal article" date="2023" name="Plant Dis.">
        <title>First Report of Diplodia intermedia Causing Canker and Dieback Diseases on Apple Trees in Canada.</title>
        <authorList>
            <person name="Ellouze W."/>
            <person name="Ilyukhin E."/>
            <person name="Sulman M."/>
            <person name="Ali S."/>
        </authorList>
    </citation>
    <scope>NUCLEOTIDE SEQUENCE [LARGE SCALE GENOMIC DNA]</scope>
    <source>
        <strain evidence="2 3">M45-28</strain>
    </source>
</reference>
<feature type="compositionally biased region" description="Polar residues" evidence="1">
    <location>
        <begin position="278"/>
        <end position="292"/>
    </location>
</feature>
<comment type="caution">
    <text evidence="2">The sequence shown here is derived from an EMBL/GenBank/DDBJ whole genome shotgun (WGS) entry which is preliminary data.</text>
</comment>
<feature type="compositionally biased region" description="Acidic residues" evidence="1">
    <location>
        <begin position="139"/>
        <end position="150"/>
    </location>
</feature>
<accession>A0ABR3U4V4</accession>
<name>A0ABR3U4V4_9PEZI</name>
<feature type="region of interest" description="Disordered" evidence="1">
    <location>
        <begin position="1"/>
        <end position="158"/>
    </location>
</feature>
<dbReference type="Proteomes" id="UP001521184">
    <property type="component" value="Unassembled WGS sequence"/>
</dbReference>
<evidence type="ECO:0000256" key="1">
    <source>
        <dbReference type="SAM" id="MobiDB-lite"/>
    </source>
</evidence>
<feature type="region of interest" description="Disordered" evidence="1">
    <location>
        <begin position="326"/>
        <end position="362"/>
    </location>
</feature>
<protein>
    <submittedName>
        <fullName evidence="2">Uncharacterized protein</fullName>
    </submittedName>
</protein>
<feature type="region of interest" description="Disordered" evidence="1">
    <location>
        <begin position="215"/>
        <end position="235"/>
    </location>
</feature>
<organism evidence="2 3">
    <name type="scientific">Diplodia intermedia</name>
    <dbReference type="NCBI Taxonomy" id="856260"/>
    <lineage>
        <taxon>Eukaryota</taxon>
        <taxon>Fungi</taxon>
        <taxon>Dikarya</taxon>
        <taxon>Ascomycota</taxon>
        <taxon>Pezizomycotina</taxon>
        <taxon>Dothideomycetes</taxon>
        <taxon>Dothideomycetes incertae sedis</taxon>
        <taxon>Botryosphaeriales</taxon>
        <taxon>Botryosphaeriaceae</taxon>
        <taxon>Diplodia</taxon>
    </lineage>
</organism>
<feature type="compositionally biased region" description="Acidic residues" evidence="1">
    <location>
        <begin position="112"/>
        <end position="124"/>
    </location>
</feature>
<sequence length="393" mass="43726">MSTILKQTSRQVKDAYSKRNGRLSEDEVRRLEKLAAADRHAEELRERDKRKKEAKKRREDKDRKERDARRRNGIGDATQACGWNFTQRRQKDWFRTYFRKGQPKPPPKATPDPEDINECCEEVEDAAHLGNSDSKSNGGDDDEGHDEDAMPEGHAPNVVNAADHVRRQGEQHCCCAPVLGSIPCESRSCTNSPEKKANLDEASDVVEQAFEALEPASDADLDNDDISWDVDSTDDNDSLAAHNHALANLRSSLEPIDREENPWSTDDIDEESLLAAVQGQTPTSKASLTASAAPSGELDQDLPSMDTELLEEMLSNSQLDRDLAIPATFPSAKQRRESIATRTSAGDSMPPPSKFSPFKVDHTFDTSPRESRFAAFGLSTQLIQDAAFDEFEI</sequence>
<keyword evidence="3" id="KW-1185">Reference proteome</keyword>
<feature type="compositionally biased region" description="Basic and acidic residues" evidence="1">
    <location>
        <begin position="11"/>
        <end position="47"/>
    </location>
</feature>
<feature type="region of interest" description="Disordered" evidence="1">
    <location>
        <begin position="251"/>
        <end position="307"/>
    </location>
</feature>
<proteinExistence type="predicted"/>
<feature type="compositionally biased region" description="Basic and acidic residues" evidence="1">
    <location>
        <begin position="56"/>
        <end position="70"/>
    </location>
</feature>
<dbReference type="EMBL" id="JAKEKT020000001">
    <property type="protein sequence ID" value="KAL1652007.1"/>
    <property type="molecule type" value="Genomic_DNA"/>
</dbReference>
<evidence type="ECO:0000313" key="3">
    <source>
        <dbReference type="Proteomes" id="UP001521184"/>
    </source>
</evidence>
<feature type="compositionally biased region" description="Polar residues" evidence="1">
    <location>
        <begin position="1"/>
        <end position="10"/>
    </location>
</feature>
<evidence type="ECO:0000313" key="2">
    <source>
        <dbReference type="EMBL" id="KAL1652007.1"/>
    </source>
</evidence>
<feature type="compositionally biased region" description="Acidic residues" evidence="1">
    <location>
        <begin position="217"/>
        <end position="235"/>
    </location>
</feature>